<feature type="transmembrane region" description="Helical" evidence="7">
    <location>
        <begin position="95"/>
        <end position="116"/>
    </location>
</feature>
<dbReference type="CDD" id="cd06261">
    <property type="entry name" value="TM_PBP2"/>
    <property type="match status" value="1"/>
</dbReference>
<organism evidence="9 10">
    <name type="scientific">Paenibacillus beijingensis</name>
    <dbReference type="NCBI Taxonomy" id="1126833"/>
    <lineage>
        <taxon>Bacteria</taxon>
        <taxon>Bacillati</taxon>
        <taxon>Bacillota</taxon>
        <taxon>Bacilli</taxon>
        <taxon>Bacillales</taxon>
        <taxon>Paenibacillaceae</taxon>
        <taxon>Paenibacillus</taxon>
    </lineage>
</organism>
<feature type="transmembrane region" description="Helical" evidence="7">
    <location>
        <begin position="144"/>
        <end position="167"/>
    </location>
</feature>
<comment type="similarity">
    <text evidence="7">Belongs to the binding-protein-dependent transport system permease family.</text>
</comment>
<dbReference type="Pfam" id="PF00528">
    <property type="entry name" value="BPD_transp_1"/>
    <property type="match status" value="1"/>
</dbReference>
<dbReference type="KEGG" id="pbj:VN24_00260"/>
<dbReference type="EMBL" id="CP011058">
    <property type="protein sequence ID" value="AJY77390.1"/>
    <property type="molecule type" value="Genomic_DNA"/>
</dbReference>
<dbReference type="STRING" id="1126833.VN24_00260"/>
<feature type="domain" description="ABC transmembrane type-1" evidence="8">
    <location>
        <begin position="58"/>
        <end position="269"/>
    </location>
</feature>
<name>A0A0D5NQD9_9BACL</name>
<feature type="transmembrane region" description="Helical" evidence="7">
    <location>
        <begin position="7"/>
        <end position="28"/>
    </location>
</feature>
<keyword evidence="2 7" id="KW-0813">Transport</keyword>
<protein>
    <submittedName>
        <fullName evidence="9">ABC transporter permease</fullName>
    </submittedName>
</protein>
<evidence type="ECO:0000256" key="3">
    <source>
        <dbReference type="ARBA" id="ARBA00022475"/>
    </source>
</evidence>
<evidence type="ECO:0000313" key="9">
    <source>
        <dbReference type="EMBL" id="AJY77390.1"/>
    </source>
</evidence>
<keyword evidence="10" id="KW-1185">Reference proteome</keyword>
<feature type="transmembrane region" description="Helical" evidence="7">
    <location>
        <begin position="62"/>
        <end position="83"/>
    </location>
</feature>
<dbReference type="PATRIC" id="fig|1126833.4.peg.62"/>
<keyword evidence="6 7" id="KW-0472">Membrane</keyword>
<reference evidence="10" key="2">
    <citation type="submission" date="2015-03" db="EMBL/GenBank/DDBJ databases">
        <title>Genome sequence of Paenibacillus beijingensis strain DSM 24997T.</title>
        <authorList>
            <person name="Kwak Y."/>
            <person name="Shin J.-H."/>
        </authorList>
    </citation>
    <scope>NUCLEOTIDE SEQUENCE [LARGE SCALE GENOMIC DNA]</scope>
    <source>
        <strain evidence="10">DSM 24997</strain>
    </source>
</reference>
<dbReference type="GO" id="GO:0005886">
    <property type="term" value="C:plasma membrane"/>
    <property type="evidence" value="ECO:0007669"/>
    <property type="project" value="UniProtKB-SubCell"/>
</dbReference>
<evidence type="ECO:0000256" key="2">
    <source>
        <dbReference type="ARBA" id="ARBA00022448"/>
    </source>
</evidence>
<evidence type="ECO:0000259" key="8">
    <source>
        <dbReference type="PROSITE" id="PS50928"/>
    </source>
</evidence>
<evidence type="ECO:0000256" key="5">
    <source>
        <dbReference type="ARBA" id="ARBA00022989"/>
    </source>
</evidence>
<gene>
    <name evidence="9" type="ORF">VN24_00260</name>
</gene>
<dbReference type="RefSeq" id="WP_045672817.1">
    <property type="nucleotide sequence ID" value="NZ_CP011058.1"/>
</dbReference>
<dbReference type="Proteomes" id="UP000032633">
    <property type="component" value="Chromosome"/>
</dbReference>
<evidence type="ECO:0000256" key="7">
    <source>
        <dbReference type="RuleBase" id="RU363032"/>
    </source>
</evidence>
<feature type="transmembrane region" description="Helical" evidence="7">
    <location>
        <begin position="188"/>
        <end position="210"/>
    </location>
</feature>
<feature type="transmembrane region" description="Helical" evidence="7">
    <location>
        <begin position="253"/>
        <end position="270"/>
    </location>
</feature>
<accession>A0A0D5NQD9</accession>
<dbReference type="AlphaFoldDB" id="A0A0D5NQD9"/>
<dbReference type="HOGENOM" id="CLU_016047_0_2_9"/>
<evidence type="ECO:0000256" key="6">
    <source>
        <dbReference type="ARBA" id="ARBA00023136"/>
    </source>
</evidence>
<keyword evidence="5 7" id="KW-1133">Transmembrane helix</keyword>
<dbReference type="PANTHER" id="PTHR30193">
    <property type="entry name" value="ABC TRANSPORTER PERMEASE PROTEIN"/>
    <property type="match status" value="1"/>
</dbReference>
<dbReference type="OrthoDB" id="9788108at2"/>
<reference evidence="9 10" key="1">
    <citation type="journal article" date="2015" name="J. Biotechnol.">
        <title>Complete genome sequence of Paenibacillus beijingensis 7188(T) (=DSM 24997(T)), a novel rhizobacterium from jujube garden soil.</title>
        <authorList>
            <person name="Kwak Y."/>
            <person name="Shin J.H."/>
        </authorList>
    </citation>
    <scope>NUCLEOTIDE SEQUENCE [LARGE SCALE GENOMIC DNA]</scope>
    <source>
        <strain evidence="9 10">DSM 24997</strain>
    </source>
</reference>
<keyword evidence="4 7" id="KW-0812">Transmembrane</keyword>
<dbReference type="Gene3D" id="1.10.3720.10">
    <property type="entry name" value="MetI-like"/>
    <property type="match status" value="1"/>
</dbReference>
<dbReference type="SUPFAM" id="SSF160964">
    <property type="entry name" value="MalF N-terminal region-like"/>
    <property type="match status" value="1"/>
</dbReference>
<comment type="subcellular location">
    <subcellularLocation>
        <location evidence="1 7">Cell membrane</location>
        <topology evidence="1 7">Multi-pass membrane protein</topology>
    </subcellularLocation>
</comment>
<dbReference type="InterPro" id="IPR051393">
    <property type="entry name" value="ABC_transporter_permease"/>
</dbReference>
<dbReference type="PANTHER" id="PTHR30193:SF1">
    <property type="entry name" value="ABC TRANSPORTER PERMEASE PROTEIN YESP-RELATED"/>
    <property type="match status" value="1"/>
</dbReference>
<sequence length="284" mass="32379">MYAFISPWLIGFIVFALFPIAASLYYSFTDYDIIHSPKWVGLENYKTMFVDDLFWKSVTVTLQYTFISVPLQLLLALGFALLLNQKIPFQGFFRTAMYFPSMVSGVAMSLLWYWVFNPQIGLFNYMLSWVGIKGPAWLMDPRTALYSLIIMSFWTVGGAMILFLAGLQGVPSSLVEAAKLDGAGRLSIFLHVTLPMISPVLLFQLIMGIIDSFQVFTQAFVMTQGGPNYSTWFYVYNIYTSAFKEYRAGYSSALSWLLLFVVLFVTFIIMKMSNRYVHYEGGKS</sequence>
<dbReference type="SUPFAM" id="SSF161098">
    <property type="entry name" value="MetI-like"/>
    <property type="match status" value="1"/>
</dbReference>
<evidence type="ECO:0000313" key="10">
    <source>
        <dbReference type="Proteomes" id="UP000032633"/>
    </source>
</evidence>
<dbReference type="InterPro" id="IPR035906">
    <property type="entry name" value="MetI-like_sf"/>
</dbReference>
<dbReference type="PROSITE" id="PS50928">
    <property type="entry name" value="ABC_TM1"/>
    <property type="match status" value="1"/>
</dbReference>
<evidence type="ECO:0000256" key="4">
    <source>
        <dbReference type="ARBA" id="ARBA00022692"/>
    </source>
</evidence>
<dbReference type="InterPro" id="IPR000515">
    <property type="entry name" value="MetI-like"/>
</dbReference>
<evidence type="ECO:0000256" key="1">
    <source>
        <dbReference type="ARBA" id="ARBA00004651"/>
    </source>
</evidence>
<dbReference type="GO" id="GO:0055085">
    <property type="term" value="P:transmembrane transport"/>
    <property type="evidence" value="ECO:0007669"/>
    <property type="project" value="InterPro"/>
</dbReference>
<proteinExistence type="inferred from homology"/>
<keyword evidence="3" id="KW-1003">Cell membrane</keyword>